<dbReference type="Proteomes" id="UP001138768">
    <property type="component" value="Unassembled WGS sequence"/>
</dbReference>
<dbReference type="RefSeq" id="WP_200239992.1">
    <property type="nucleotide sequence ID" value="NZ_NRRY01000005.1"/>
</dbReference>
<dbReference type="InterPro" id="IPR027417">
    <property type="entry name" value="P-loop_NTPase"/>
</dbReference>
<keyword evidence="2" id="KW-1185">Reference proteome</keyword>
<dbReference type="Gene3D" id="3.40.50.300">
    <property type="entry name" value="P-loop containing nucleotide triphosphate hydrolases"/>
    <property type="match status" value="1"/>
</dbReference>
<dbReference type="PANTHER" id="PTHR42935">
    <property type="entry name" value="SLR0930 PROTEIN"/>
    <property type="match status" value="1"/>
</dbReference>
<sequence length="306" mass="34327">MSANLEQLLSRIDALLDRVEPWLPAPTATDWTAVAWRWRKDRAQGPRGRGWMEPIRRPHQLRLEDLLGIDAQRAEIDRNTRQFLAGGGANNVLLSGSRGTGKSSLIKALLNTYQDQGLRLIEVDKDDLTDLPEIIDQIGGRSERFILYCDDLSFEASESGYKALKAALDGSLSAPPDNLLIYATSNRRHLLPEYQRENQDARMIDGEIHQGEGVEEKISLSDRFGIWLSFYPFSQAEYLRVVQHWLAQLGATSADPAETERQALQWALRRGSRSGRTAWQFARDWAGRNAVLSQASSLSQSAPSLA</sequence>
<dbReference type="Pfam" id="PF05673">
    <property type="entry name" value="DUF815"/>
    <property type="match status" value="1"/>
</dbReference>
<dbReference type="InterPro" id="IPR008533">
    <property type="entry name" value="DUF815"/>
</dbReference>
<proteinExistence type="predicted"/>
<dbReference type="EMBL" id="NRRY01000005">
    <property type="protein sequence ID" value="MBK1617776.1"/>
    <property type="molecule type" value="Genomic_DNA"/>
</dbReference>
<accession>A0A9X1B3L8</accession>
<evidence type="ECO:0000313" key="1">
    <source>
        <dbReference type="EMBL" id="MBK1617776.1"/>
    </source>
</evidence>
<dbReference type="AlphaFoldDB" id="A0A9X1B3L8"/>
<reference evidence="1 2" key="1">
    <citation type="journal article" date="2020" name="Microorganisms">
        <title>Osmotic Adaptation and Compatible Solute Biosynthesis of Phototrophic Bacteria as Revealed from Genome Analyses.</title>
        <authorList>
            <person name="Imhoff J.F."/>
            <person name="Rahn T."/>
            <person name="Kunzel S."/>
            <person name="Keller A."/>
            <person name="Neulinger S.C."/>
        </authorList>
    </citation>
    <scope>NUCLEOTIDE SEQUENCE [LARGE SCALE GENOMIC DNA]</scope>
    <source>
        <strain evidence="1 2">DSM 25653</strain>
    </source>
</reference>
<protein>
    <submittedName>
        <fullName evidence="1">AAA family ATPase</fullName>
    </submittedName>
</protein>
<dbReference type="PANTHER" id="PTHR42935:SF1">
    <property type="entry name" value="SLR0930 PROTEIN"/>
    <property type="match status" value="1"/>
</dbReference>
<evidence type="ECO:0000313" key="2">
    <source>
        <dbReference type="Proteomes" id="UP001138768"/>
    </source>
</evidence>
<organism evidence="1 2">
    <name type="scientific">Lamprobacter modestohalophilus</name>
    <dbReference type="NCBI Taxonomy" id="1064514"/>
    <lineage>
        <taxon>Bacteria</taxon>
        <taxon>Pseudomonadati</taxon>
        <taxon>Pseudomonadota</taxon>
        <taxon>Gammaproteobacteria</taxon>
        <taxon>Chromatiales</taxon>
        <taxon>Chromatiaceae</taxon>
        <taxon>Lamprobacter</taxon>
    </lineage>
</organism>
<name>A0A9X1B3L8_9GAMM</name>
<gene>
    <name evidence="1" type="ORF">CKO42_04765</name>
</gene>
<dbReference type="SUPFAM" id="SSF52540">
    <property type="entry name" value="P-loop containing nucleoside triphosphate hydrolases"/>
    <property type="match status" value="1"/>
</dbReference>
<comment type="caution">
    <text evidence="1">The sequence shown here is derived from an EMBL/GenBank/DDBJ whole genome shotgun (WGS) entry which is preliminary data.</text>
</comment>
<dbReference type="CDD" id="cd00009">
    <property type="entry name" value="AAA"/>
    <property type="match status" value="1"/>
</dbReference>